<dbReference type="CDD" id="cd09602">
    <property type="entry name" value="M1_APN"/>
    <property type="match status" value="1"/>
</dbReference>
<dbReference type="Pfam" id="PF11838">
    <property type="entry name" value="ERAP1_C"/>
    <property type="match status" value="1"/>
</dbReference>
<dbReference type="SUPFAM" id="SSF55486">
    <property type="entry name" value="Metalloproteases ('zincins'), catalytic domain"/>
    <property type="match status" value="1"/>
</dbReference>
<feature type="domain" description="Aminopeptidase N-like N-terminal" evidence="11">
    <location>
        <begin position="131"/>
        <end position="186"/>
    </location>
</feature>
<dbReference type="Pfam" id="PF17900">
    <property type="entry name" value="Peptidase_M1_N"/>
    <property type="match status" value="1"/>
</dbReference>
<keyword evidence="3 12" id="KW-0031">Aminopeptidase</keyword>
<dbReference type="InterPro" id="IPR024571">
    <property type="entry name" value="ERAP1-like_C_dom"/>
</dbReference>
<dbReference type="GO" id="GO:0070006">
    <property type="term" value="F:metalloaminopeptidase activity"/>
    <property type="evidence" value="ECO:0007669"/>
    <property type="project" value="TreeGrafter"/>
</dbReference>
<keyword evidence="7" id="KW-0862">Zinc</keyword>
<feature type="domain" description="ERAP1-like C-terminal" evidence="10">
    <location>
        <begin position="518"/>
        <end position="812"/>
    </location>
</feature>
<keyword evidence="8" id="KW-0482">Metalloprotease</keyword>
<dbReference type="InterPro" id="IPR012778">
    <property type="entry name" value="Pept_M1_aminopeptidase"/>
</dbReference>
<reference evidence="12" key="1">
    <citation type="submission" date="2015-08" db="EMBL/GenBank/DDBJ databases">
        <authorList>
            <person name="Babu N.S."/>
            <person name="Beckwith C.J."/>
            <person name="Beseler K.G."/>
            <person name="Brison A."/>
            <person name="Carone J.V."/>
            <person name="Caskin T.P."/>
            <person name="Diamond M."/>
            <person name="Durham M.E."/>
            <person name="Foxe J.M."/>
            <person name="Go M."/>
            <person name="Henderson B.A."/>
            <person name="Jones I.B."/>
            <person name="McGettigan J.A."/>
            <person name="Micheletti S.J."/>
            <person name="Nasrallah M.E."/>
            <person name="Ortiz D."/>
            <person name="Piller C.R."/>
            <person name="Privatt S.R."/>
            <person name="Schneider S.L."/>
            <person name="Sharp S."/>
            <person name="Smith T.C."/>
            <person name="Stanton J.D."/>
            <person name="Ullery H.E."/>
            <person name="Wilson R.J."/>
            <person name="Serrano M.G."/>
            <person name="Buck G."/>
            <person name="Lee V."/>
            <person name="Wang Y."/>
            <person name="Carvalho R."/>
            <person name="Voegtly L."/>
            <person name="Shi R."/>
            <person name="Duckworth R."/>
            <person name="Johnson A."/>
            <person name="Loviza R."/>
            <person name="Walstead R."/>
            <person name="Shah Z."/>
            <person name="Kiflezghi M."/>
            <person name="Wade K."/>
            <person name="Ball S.L."/>
            <person name="Bradley K.W."/>
            <person name="Asai D.J."/>
            <person name="Bowman C.A."/>
            <person name="Russell D.A."/>
            <person name="Pope W.H."/>
            <person name="Jacobs-Sera D."/>
            <person name="Hendrix R.W."/>
            <person name="Hatfull G.F."/>
        </authorList>
    </citation>
    <scope>NUCLEOTIDE SEQUENCE</scope>
</reference>
<evidence type="ECO:0000259" key="11">
    <source>
        <dbReference type="Pfam" id="PF17900"/>
    </source>
</evidence>
<dbReference type="Pfam" id="PF01433">
    <property type="entry name" value="Peptidase_M1"/>
    <property type="match status" value="1"/>
</dbReference>
<dbReference type="GO" id="GO:0043171">
    <property type="term" value="P:peptide catabolic process"/>
    <property type="evidence" value="ECO:0007669"/>
    <property type="project" value="TreeGrafter"/>
</dbReference>
<dbReference type="GO" id="GO:0005737">
    <property type="term" value="C:cytoplasm"/>
    <property type="evidence" value="ECO:0007669"/>
    <property type="project" value="TreeGrafter"/>
</dbReference>
<sequence length="823" mass="90740">MPPADNSSRSLQLTEAVARFEQLRITSYDVRLDLATSAEHFGSVTTIRFESTGGPTFVDLKPASVNRITLNGRELDVDDLDRGRLPIETTSGSNELVVDAVMRFRNDGEGLHRSVDPADKRHYVYGMSFMDAAPSIFACFDQPDLKAPYTFHVRAPGDWTVIGNAPGEQVEPGVWEFETTKPLSTYFVTVVAGPYHLVTDEHDGIPLGLSARQSLAGALEADADELLTITRQCFDEFHRLFGIRYPFGNYHQAFVPEFNAGAMENPGCVTFRDPLVFASRVTRGVRIARATTVAHEMAHQWFGNITTPKWWDDLWLNESFAEYMGNRVTADVTQYGDAWVHNAYSRRQWGLKADQRPTTHPVAGNGAVDATAALQDFDGISYAKGSSILKQLNATLGDEVFFAGAIDHFTRHRFANATMHDLFDSWQRAGAGDLSGFTDHWLRTAGPDALGFDRASGTVRRTPPADHPADRQHRIEVALAGPGSPWRFESMLTTGPATPLSAGNGEAVVIDPFEQTWAVVEPDPQTLVALTGLLPETTDPMVRAGIWNGVRSAFHNARLAPATALDLIEVGIPVEDNDDCLFHVLPWARSGPASLSDDPDAALERVHRASHARLASAEPGSTVQLAAFQSTVSSSADPAELRSWLAEQALPTGLSLDLDLRWRILVQLAALGEVDRVELQARLDAEPTARSRVEHARALASLPDAAAKQWAWQRFLGEEPVPNYELEATGLGMWRPGQEELTAPYVERYFEELPGAAKVFSGWVLADLAQWFFPATSLQPETLALADGLIERSDLDLSLRRRVTDQTDELRRRLAIRRAFGNR</sequence>
<comment type="similarity">
    <text evidence="2">Belongs to the peptidase M1 family.</text>
</comment>
<dbReference type="InterPro" id="IPR050344">
    <property type="entry name" value="Peptidase_M1_aminopeptidases"/>
</dbReference>
<keyword evidence="6 12" id="KW-0378">Hydrolase</keyword>
<keyword evidence="5" id="KW-0479">Metal-binding</keyword>
<evidence type="ECO:0000259" key="10">
    <source>
        <dbReference type="Pfam" id="PF11838"/>
    </source>
</evidence>
<comment type="cofactor">
    <cofactor evidence="1">
        <name>Zn(2+)</name>
        <dbReference type="ChEBI" id="CHEBI:29105"/>
    </cofactor>
</comment>
<dbReference type="InterPro" id="IPR014782">
    <property type="entry name" value="Peptidase_M1_dom"/>
</dbReference>
<evidence type="ECO:0000259" key="9">
    <source>
        <dbReference type="Pfam" id="PF01433"/>
    </source>
</evidence>
<dbReference type="AlphaFoldDB" id="A0A2P2CDR1"/>
<gene>
    <name evidence="12" type="ORF">NOCA270072</name>
</gene>
<feature type="domain" description="Peptidase M1 membrane alanine aminopeptidase" evidence="9">
    <location>
        <begin position="228"/>
        <end position="441"/>
    </location>
</feature>
<evidence type="ECO:0000256" key="4">
    <source>
        <dbReference type="ARBA" id="ARBA00022670"/>
    </source>
</evidence>
<dbReference type="GO" id="GO:0008270">
    <property type="term" value="F:zinc ion binding"/>
    <property type="evidence" value="ECO:0007669"/>
    <property type="project" value="InterPro"/>
</dbReference>
<evidence type="ECO:0000256" key="7">
    <source>
        <dbReference type="ARBA" id="ARBA00022833"/>
    </source>
</evidence>
<dbReference type="SUPFAM" id="SSF63737">
    <property type="entry name" value="Leukotriene A4 hydrolase N-terminal domain"/>
    <property type="match status" value="1"/>
</dbReference>
<proteinExistence type="inferred from homology"/>
<dbReference type="Gene3D" id="1.10.390.10">
    <property type="entry name" value="Neutral Protease Domain 2"/>
    <property type="match status" value="1"/>
</dbReference>
<accession>A0A2P2CDR1</accession>
<dbReference type="InterPro" id="IPR001930">
    <property type="entry name" value="Peptidase_M1"/>
</dbReference>
<evidence type="ECO:0000256" key="1">
    <source>
        <dbReference type="ARBA" id="ARBA00001947"/>
    </source>
</evidence>
<name>A0A2P2CDR1_9ZZZZ</name>
<dbReference type="PRINTS" id="PR00756">
    <property type="entry name" value="ALADIPTASE"/>
</dbReference>
<dbReference type="InterPro" id="IPR042097">
    <property type="entry name" value="Aminopeptidase_N-like_N_sf"/>
</dbReference>
<dbReference type="GO" id="GO:0042277">
    <property type="term" value="F:peptide binding"/>
    <property type="evidence" value="ECO:0007669"/>
    <property type="project" value="TreeGrafter"/>
</dbReference>
<evidence type="ECO:0000256" key="2">
    <source>
        <dbReference type="ARBA" id="ARBA00010136"/>
    </source>
</evidence>
<evidence type="ECO:0000256" key="3">
    <source>
        <dbReference type="ARBA" id="ARBA00022438"/>
    </source>
</evidence>
<dbReference type="GO" id="GO:0006508">
    <property type="term" value="P:proteolysis"/>
    <property type="evidence" value="ECO:0007669"/>
    <property type="project" value="UniProtKB-KW"/>
</dbReference>
<keyword evidence="4" id="KW-0645">Protease</keyword>
<dbReference type="NCBIfam" id="TIGR02412">
    <property type="entry name" value="pepN_strep_liv"/>
    <property type="match status" value="1"/>
</dbReference>
<evidence type="ECO:0000256" key="6">
    <source>
        <dbReference type="ARBA" id="ARBA00022801"/>
    </source>
</evidence>
<dbReference type="InterPro" id="IPR045357">
    <property type="entry name" value="Aminopeptidase_N-like_N"/>
</dbReference>
<dbReference type="EMBL" id="CZKA01000067">
    <property type="protein sequence ID" value="CUR60087.1"/>
    <property type="molecule type" value="Genomic_DNA"/>
</dbReference>
<dbReference type="GO" id="GO:0016020">
    <property type="term" value="C:membrane"/>
    <property type="evidence" value="ECO:0007669"/>
    <property type="project" value="TreeGrafter"/>
</dbReference>
<organism evidence="12">
    <name type="scientific">metagenome</name>
    <dbReference type="NCBI Taxonomy" id="256318"/>
    <lineage>
        <taxon>unclassified sequences</taxon>
        <taxon>metagenomes</taxon>
    </lineage>
</organism>
<dbReference type="GO" id="GO:0016285">
    <property type="term" value="F:alanyl aminopeptidase activity"/>
    <property type="evidence" value="ECO:0007669"/>
    <property type="project" value="UniProtKB-EC"/>
</dbReference>
<dbReference type="PANTHER" id="PTHR11533:SF174">
    <property type="entry name" value="PUROMYCIN-SENSITIVE AMINOPEPTIDASE-RELATED"/>
    <property type="match status" value="1"/>
</dbReference>
<dbReference type="InterPro" id="IPR027268">
    <property type="entry name" value="Peptidase_M4/M1_CTD_sf"/>
</dbReference>
<evidence type="ECO:0000256" key="5">
    <source>
        <dbReference type="ARBA" id="ARBA00022723"/>
    </source>
</evidence>
<dbReference type="EC" id="3.4.11.2" evidence="12"/>
<evidence type="ECO:0000313" key="12">
    <source>
        <dbReference type="EMBL" id="CUR60087.1"/>
    </source>
</evidence>
<dbReference type="PANTHER" id="PTHR11533">
    <property type="entry name" value="PROTEASE M1 ZINC METALLOPROTEASE"/>
    <property type="match status" value="1"/>
</dbReference>
<protein>
    <submittedName>
        <fullName evidence="12">Membrane alanyl aminopeptidase, Metallo peptidase, MEROPS family M01</fullName>
        <ecNumber evidence="12">3.4.11.2</ecNumber>
    </submittedName>
</protein>
<dbReference type="Gene3D" id="2.60.40.1730">
    <property type="entry name" value="tricorn interacting facor f3 domain"/>
    <property type="match status" value="1"/>
</dbReference>
<dbReference type="GO" id="GO:0005615">
    <property type="term" value="C:extracellular space"/>
    <property type="evidence" value="ECO:0007669"/>
    <property type="project" value="TreeGrafter"/>
</dbReference>
<evidence type="ECO:0000256" key="8">
    <source>
        <dbReference type="ARBA" id="ARBA00023049"/>
    </source>
</evidence>